<dbReference type="InterPro" id="IPR011990">
    <property type="entry name" value="TPR-like_helical_dom_sf"/>
</dbReference>
<evidence type="ECO:0000256" key="1">
    <source>
        <dbReference type="PROSITE-ProRule" id="PRU00339"/>
    </source>
</evidence>
<evidence type="ECO:0000256" key="3">
    <source>
        <dbReference type="SAM" id="SignalP"/>
    </source>
</evidence>
<evidence type="ECO:0000256" key="2">
    <source>
        <dbReference type="SAM" id="MobiDB-lite"/>
    </source>
</evidence>
<dbReference type="HOGENOM" id="CLU_072309_0_1_10"/>
<dbReference type="RefSeq" id="WP_006950965.1">
    <property type="nucleotide sequence ID" value="NZ_JH594521.1"/>
</dbReference>
<feature type="compositionally biased region" description="Basic and acidic residues" evidence="2">
    <location>
        <begin position="155"/>
        <end position="189"/>
    </location>
</feature>
<dbReference type="SUPFAM" id="SSF48452">
    <property type="entry name" value="TPR-like"/>
    <property type="match status" value="1"/>
</dbReference>
<feature type="repeat" description="TPR" evidence="1">
    <location>
        <begin position="92"/>
        <end position="125"/>
    </location>
</feature>
<dbReference type="AlphaFoldDB" id="H1PZJ9"/>
<dbReference type="EMBL" id="AGWK01000001">
    <property type="protein sequence ID" value="EHO75044.1"/>
    <property type="molecule type" value="Genomic_DNA"/>
</dbReference>
<feature type="compositionally biased region" description="Low complexity" evidence="2">
    <location>
        <begin position="138"/>
        <end position="153"/>
    </location>
</feature>
<dbReference type="SMART" id="SM00028">
    <property type="entry name" value="TPR"/>
    <property type="match status" value="3"/>
</dbReference>
<name>H1PZJ9_9BACT</name>
<dbReference type="PROSITE" id="PS50005">
    <property type="entry name" value="TPR"/>
    <property type="match status" value="1"/>
</dbReference>
<dbReference type="STRING" id="883158.HMPREF9140_00087"/>
<dbReference type="PROSITE" id="PS50293">
    <property type="entry name" value="TPR_REGION"/>
    <property type="match status" value="1"/>
</dbReference>
<dbReference type="Proteomes" id="UP000016023">
    <property type="component" value="Unassembled WGS sequence"/>
</dbReference>
<protein>
    <submittedName>
        <fullName evidence="4">Uncharacterized protein</fullName>
    </submittedName>
</protein>
<feature type="chain" id="PRO_5003552512" evidence="3">
    <location>
        <begin position="19"/>
        <end position="223"/>
    </location>
</feature>
<dbReference type="eggNOG" id="COG0457">
    <property type="taxonomic scope" value="Bacteria"/>
</dbReference>
<keyword evidence="5" id="KW-1185">Reference proteome</keyword>
<evidence type="ECO:0000313" key="5">
    <source>
        <dbReference type="Proteomes" id="UP000016023"/>
    </source>
</evidence>
<feature type="compositionally biased region" description="Basic and acidic residues" evidence="2">
    <location>
        <begin position="198"/>
        <end position="208"/>
    </location>
</feature>
<evidence type="ECO:0000313" key="4">
    <source>
        <dbReference type="EMBL" id="EHO75044.1"/>
    </source>
</evidence>
<proteinExistence type="predicted"/>
<dbReference type="PATRIC" id="fig|883158.3.peg.95"/>
<accession>H1PZJ9</accession>
<sequence>MKRYILLLLSMAVLSAGAQTDRHFIRQGNREFRAKNYAQAEVNYKKSLGKNSSNAIAAYNLGRALQAGRKDSLALKQYETAANLEKDPTRRAESFYNMGTVLQGQKKFDTAIEAYKNALRNNPNHQQARYNLALCIQQKKQQQQQNKSSSKNKQNNKDKQDKKKQNDKKNDKKKPNEQNQKDQMSKDNAEQLLNAALQEEKATQERLKKAMRQKSSRKLEKNW</sequence>
<organism evidence="4 5">
    <name type="scientific">Prevotella micans F0438</name>
    <dbReference type="NCBI Taxonomy" id="883158"/>
    <lineage>
        <taxon>Bacteria</taxon>
        <taxon>Pseudomonadati</taxon>
        <taxon>Bacteroidota</taxon>
        <taxon>Bacteroidia</taxon>
        <taxon>Bacteroidales</taxon>
        <taxon>Prevotellaceae</taxon>
        <taxon>Prevotella</taxon>
    </lineage>
</organism>
<dbReference type="Gene3D" id="1.25.40.10">
    <property type="entry name" value="Tetratricopeptide repeat domain"/>
    <property type="match status" value="2"/>
</dbReference>
<dbReference type="Pfam" id="PF13432">
    <property type="entry name" value="TPR_16"/>
    <property type="match status" value="1"/>
</dbReference>
<comment type="caution">
    <text evidence="4">The sequence shown here is derived from an EMBL/GenBank/DDBJ whole genome shotgun (WGS) entry which is preliminary data.</text>
</comment>
<keyword evidence="3" id="KW-0732">Signal</keyword>
<gene>
    <name evidence="4" type="ORF">HMPREF9140_00087</name>
</gene>
<dbReference type="InterPro" id="IPR019734">
    <property type="entry name" value="TPR_rpt"/>
</dbReference>
<feature type="signal peptide" evidence="3">
    <location>
        <begin position="1"/>
        <end position="18"/>
    </location>
</feature>
<keyword evidence="1" id="KW-0802">TPR repeat</keyword>
<reference evidence="4 5" key="1">
    <citation type="submission" date="2011-12" db="EMBL/GenBank/DDBJ databases">
        <title>The Genome Sequence of Prevotella micans F0438.</title>
        <authorList>
            <consortium name="The Broad Institute Genome Sequencing Platform"/>
            <person name="Earl A."/>
            <person name="Ward D."/>
            <person name="Feldgarden M."/>
            <person name="Gevers D."/>
            <person name="Izard J."/>
            <person name="Baranova O.V."/>
            <person name="Blanton J.M."/>
            <person name="Wade W.G."/>
            <person name="Dewhirst F.E."/>
            <person name="Young S.K."/>
            <person name="Zeng Q."/>
            <person name="Gargeya S."/>
            <person name="Fitzgerald M."/>
            <person name="Haas B."/>
            <person name="Abouelleil A."/>
            <person name="Alvarado L."/>
            <person name="Arachchi H.M."/>
            <person name="Berlin A."/>
            <person name="Chapman S.B."/>
            <person name="Gearin G."/>
            <person name="Goldberg J."/>
            <person name="Griggs A."/>
            <person name="Gujja S."/>
            <person name="Hansen M."/>
            <person name="Heiman D."/>
            <person name="Howarth C."/>
            <person name="Larimer J."/>
            <person name="Lui A."/>
            <person name="MacDonald P.J.P."/>
            <person name="McCowen C."/>
            <person name="Montmayeur A."/>
            <person name="Murphy C."/>
            <person name="Neiman D."/>
            <person name="Pearson M."/>
            <person name="Priest M."/>
            <person name="Roberts A."/>
            <person name="Saif S."/>
            <person name="Shea T."/>
            <person name="Sisk P."/>
            <person name="Stolte C."/>
            <person name="Sykes S."/>
            <person name="Wortman J."/>
            <person name="Nusbaum C."/>
            <person name="Birren B."/>
        </authorList>
    </citation>
    <scope>NUCLEOTIDE SEQUENCE [LARGE SCALE GENOMIC DNA]</scope>
    <source>
        <strain evidence="4 5">F0438</strain>
    </source>
</reference>
<dbReference type="Pfam" id="PF00515">
    <property type="entry name" value="TPR_1"/>
    <property type="match status" value="1"/>
</dbReference>
<feature type="region of interest" description="Disordered" evidence="2">
    <location>
        <begin position="138"/>
        <end position="223"/>
    </location>
</feature>